<name>A0A060HUH8_9ARCH</name>
<sequence length="68" mass="7743">MAMTYASREKEREKETIAETYEGLAALGVNVGAMREINPSLHQLQDLLLHLKPLVGKHRRSNWPVESQ</sequence>
<dbReference type="RefSeq" id="WP_075055452.1">
    <property type="nucleotide sequence ID" value="NZ_CP007536.1"/>
</dbReference>
<keyword evidence="2" id="KW-1185">Reference proteome</keyword>
<proteinExistence type="predicted"/>
<dbReference type="KEGG" id="nvn:NVIE_024900"/>
<organism evidence="1 2">
    <name type="scientific">Nitrososphaera viennensis EN76</name>
    <dbReference type="NCBI Taxonomy" id="926571"/>
    <lineage>
        <taxon>Archaea</taxon>
        <taxon>Nitrososphaerota</taxon>
        <taxon>Nitrososphaeria</taxon>
        <taxon>Nitrososphaerales</taxon>
        <taxon>Nitrososphaeraceae</taxon>
        <taxon>Nitrososphaera</taxon>
    </lineage>
</organism>
<protein>
    <submittedName>
        <fullName evidence="1">Uncharacterized protein</fullName>
    </submittedName>
</protein>
<dbReference type="HOGENOM" id="CLU_2784253_0_0_2"/>
<dbReference type="Proteomes" id="UP000027093">
    <property type="component" value="Chromosome"/>
</dbReference>
<gene>
    <name evidence="1" type="ORF">NVIE_024900</name>
</gene>
<accession>A0A060HUH8</accession>
<evidence type="ECO:0000313" key="2">
    <source>
        <dbReference type="Proteomes" id="UP000027093"/>
    </source>
</evidence>
<reference evidence="1 2" key="1">
    <citation type="journal article" date="2014" name="Int. J. Syst. Evol. Microbiol.">
        <title>Nitrososphaera viennensis gen. nov., sp. nov., an aerobic and mesophilic, ammonia-oxidizing archaeon from soil and a member of the archaeal phylum Thaumarchaeota.</title>
        <authorList>
            <person name="Stieglmeier M."/>
            <person name="Klingl A."/>
            <person name="Alves R.J."/>
            <person name="Rittmann S.K."/>
            <person name="Melcher M."/>
            <person name="Leisch N."/>
            <person name="Schleper C."/>
        </authorList>
    </citation>
    <scope>NUCLEOTIDE SEQUENCE [LARGE SCALE GENOMIC DNA]</scope>
    <source>
        <strain evidence="1">EN76</strain>
    </source>
</reference>
<dbReference type="AlphaFoldDB" id="A0A060HUH8"/>
<evidence type="ECO:0000313" key="1">
    <source>
        <dbReference type="EMBL" id="AIC16757.1"/>
    </source>
</evidence>
<dbReference type="EMBL" id="CP007536">
    <property type="protein sequence ID" value="AIC16757.1"/>
    <property type="molecule type" value="Genomic_DNA"/>
</dbReference>
<dbReference type="GeneID" id="74947729"/>